<dbReference type="AlphaFoldDB" id="A0A0C3J531"/>
<sequence length="70" mass="8413">MTRFVFESIDELREFMDKEVITTSEAIEIIGCSRQNLKQLVDYKTLIPIKTTNRDRLFLRKDIEGYKKKR</sequence>
<accession>A0A0C3J531</accession>
<protein>
    <recommendedName>
        <fullName evidence="3">Helix-turn-helix domain-containing protein</fullName>
    </recommendedName>
</protein>
<dbReference type="Proteomes" id="UP000032247">
    <property type="component" value="Unassembled WGS sequence"/>
</dbReference>
<name>A0A0C3J531_BACIU</name>
<organism evidence="1 2">
    <name type="scientific">Bacillus subtilis</name>
    <dbReference type="NCBI Taxonomy" id="1423"/>
    <lineage>
        <taxon>Bacteria</taxon>
        <taxon>Bacillati</taxon>
        <taxon>Bacillota</taxon>
        <taxon>Bacilli</taxon>
        <taxon>Bacillales</taxon>
        <taxon>Bacillaceae</taxon>
        <taxon>Bacillus</taxon>
    </lineage>
</organism>
<dbReference type="PATRIC" id="fig|1423.173.peg.353"/>
<comment type="caution">
    <text evidence="1">The sequence shown here is derived from an EMBL/GenBank/DDBJ whole genome shotgun (WGS) entry which is preliminary data.</text>
</comment>
<dbReference type="RefSeq" id="WP_015715379.1">
    <property type="nucleotide sequence ID" value="NZ_CAJNPZ010000006.1"/>
</dbReference>
<gene>
    <name evidence="1" type="ORF">SC09_Contig17orf00422</name>
</gene>
<evidence type="ECO:0000313" key="1">
    <source>
        <dbReference type="EMBL" id="KIU13232.1"/>
    </source>
</evidence>
<proteinExistence type="predicted"/>
<evidence type="ECO:0008006" key="3">
    <source>
        <dbReference type="Google" id="ProtNLM"/>
    </source>
</evidence>
<reference evidence="1 2" key="1">
    <citation type="submission" date="2014-12" db="EMBL/GenBank/DDBJ databases">
        <title>Comparative genome analysis of Bacillus coagulans HM-08, Clostridium butyricum HM-68, Bacillus subtilis HM-66 and Bacillus licheniformis BL-09.</title>
        <authorList>
            <person name="Zhang H."/>
        </authorList>
    </citation>
    <scope>NUCLEOTIDE SEQUENCE [LARGE SCALE GENOMIC DNA]</scope>
    <source>
        <strain evidence="1 2">HM-66</strain>
    </source>
</reference>
<evidence type="ECO:0000313" key="2">
    <source>
        <dbReference type="Proteomes" id="UP000032247"/>
    </source>
</evidence>
<dbReference type="EMBL" id="JXBC01000001">
    <property type="protein sequence ID" value="KIU13232.1"/>
    <property type="molecule type" value="Genomic_DNA"/>
</dbReference>